<comment type="pathway">
    <text evidence="3 11">Glycan biosynthesis; glycogen biosynthesis.</text>
</comment>
<evidence type="ECO:0000313" key="14">
    <source>
        <dbReference type="EMBL" id="KDN95263.1"/>
    </source>
</evidence>
<dbReference type="STRING" id="28885.EI16_02860"/>
<feature type="domain" description="Starch synthase catalytic" evidence="13">
    <location>
        <begin position="2"/>
        <end position="241"/>
    </location>
</feature>
<sequence>MKILFAASEAHPLIKTGGLADVSGSLPSAYAKFKHHTKLVLPAYGDVWEKVTDVKELTDFMVGGCNRDVHVRVFKAKAEGLDTPVWLVDVPDLFNRPGNPYLSPEGDDWWDNGERFAVFSKAVVEIAMDRVGLNWKPDLVHSNDWQTGLVPALLSIEEERPQTLFTIHNMAYAGLFPKSLFESLSLPWHWWTLEGIEFYNNMSMLKAGILFADWVNTVSPTYAREICFPEYAYGLEGVLQKRQDEERLVGILNGIDTEIWNPKKDTYIKRHYDLEKGRVAAKKENKKDLLRFWDLPDEVIESPAPVVGFVGRLVPQKGIDLVLEVIHEVIEQTDARFVFVGSGDSTYEYLLSELAHQYPSRVMVYIGYSEALAHKVEAGSDLFLMPSRFEPCGLNQMYSLVYGTLPIVHHTGGLADTVVNATEENIKEETATGFVFYDPSYHALKSTLLHALYLYTKTRTWQKIQRAAMSVDFGWEKSAKQYLSLFKATGKKK</sequence>
<dbReference type="Pfam" id="PF08323">
    <property type="entry name" value="Glyco_transf_5"/>
    <property type="match status" value="1"/>
</dbReference>
<feature type="domain" description="Glycosyl transferase family 1" evidence="12">
    <location>
        <begin position="300"/>
        <end position="453"/>
    </location>
</feature>
<evidence type="ECO:0000256" key="4">
    <source>
        <dbReference type="ARBA" id="ARBA00010281"/>
    </source>
</evidence>
<evidence type="ECO:0000256" key="10">
    <source>
        <dbReference type="ARBA" id="ARBA00031722"/>
    </source>
</evidence>
<keyword evidence="15" id="KW-1185">Reference proteome</keyword>
<dbReference type="InterPro" id="IPR011835">
    <property type="entry name" value="GS/SS"/>
</dbReference>
<evidence type="ECO:0000256" key="7">
    <source>
        <dbReference type="ARBA" id="ARBA00022676"/>
    </source>
</evidence>
<dbReference type="SUPFAM" id="SSF53756">
    <property type="entry name" value="UDP-Glycosyltransferase/glycogen phosphorylase"/>
    <property type="match status" value="1"/>
</dbReference>
<dbReference type="InterPro" id="IPR013534">
    <property type="entry name" value="Starch_synth_cat_dom"/>
</dbReference>
<dbReference type="InterPro" id="IPR001296">
    <property type="entry name" value="Glyco_trans_1"/>
</dbReference>
<evidence type="ECO:0000256" key="2">
    <source>
        <dbReference type="ARBA" id="ARBA00002764"/>
    </source>
</evidence>
<dbReference type="EMBL" id="JMIU01000001">
    <property type="protein sequence ID" value="KDN95263.1"/>
    <property type="molecule type" value="Genomic_DNA"/>
</dbReference>
<organism evidence="14 15">
    <name type="scientific">Hydrogenovibrio marinus</name>
    <dbReference type="NCBI Taxonomy" id="28885"/>
    <lineage>
        <taxon>Bacteria</taxon>
        <taxon>Pseudomonadati</taxon>
        <taxon>Pseudomonadota</taxon>
        <taxon>Gammaproteobacteria</taxon>
        <taxon>Thiotrichales</taxon>
        <taxon>Piscirickettsiaceae</taxon>
        <taxon>Hydrogenovibrio</taxon>
    </lineage>
</organism>
<dbReference type="NCBIfam" id="TIGR02095">
    <property type="entry name" value="glgA"/>
    <property type="match status" value="1"/>
</dbReference>
<dbReference type="Proteomes" id="UP000027341">
    <property type="component" value="Unassembled WGS sequence"/>
</dbReference>
<dbReference type="GO" id="GO:0005978">
    <property type="term" value="P:glycogen biosynthetic process"/>
    <property type="evidence" value="ECO:0007669"/>
    <property type="project" value="UniProtKB-UniRule"/>
</dbReference>
<comment type="catalytic activity">
    <reaction evidence="1 11">
        <text>[(1-&gt;4)-alpha-D-glucosyl](n) + ADP-alpha-D-glucose = [(1-&gt;4)-alpha-D-glucosyl](n+1) + ADP + H(+)</text>
        <dbReference type="Rhea" id="RHEA:18189"/>
        <dbReference type="Rhea" id="RHEA-COMP:9584"/>
        <dbReference type="Rhea" id="RHEA-COMP:9587"/>
        <dbReference type="ChEBI" id="CHEBI:15378"/>
        <dbReference type="ChEBI" id="CHEBI:15444"/>
        <dbReference type="ChEBI" id="CHEBI:57498"/>
        <dbReference type="ChEBI" id="CHEBI:456216"/>
        <dbReference type="EC" id="2.4.1.21"/>
    </reaction>
</comment>
<dbReference type="UniPathway" id="UPA00164"/>
<evidence type="ECO:0000259" key="12">
    <source>
        <dbReference type="Pfam" id="PF00534"/>
    </source>
</evidence>
<dbReference type="GO" id="GO:0009011">
    <property type="term" value="F:alpha-1,4-glucan glucosyltransferase (ADP-glucose donor) activity"/>
    <property type="evidence" value="ECO:0007669"/>
    <property type="project" value="UniProtKB-UniRule"/>
</dbReference>
<accession>A0A066ZN83</accession>
<keyword evidence="9 11" id="KW-0320">Glycogen biosynthesis</keyword>
<evidence type="ECO:0000256" key="8">
    <source>
        <dbReference type="ARBA" id="ARBA00022679"/>
    </source>
</evidence>
<evidence type="ECO:0000256" key="11">
    <source>
        <dbReference type="HAMAP-Rule" id="MF_00484"/>
    </source>
</evidence>
<feature type="binding site" evidence="11">
    <location>
        <position position="15"/>
    </location>
    <ligand>
        <name>ADP-alpha-D-glucose</name>
        <dbReference type="ChEBI" id="CHEBI:57498"/>
    </ligand>
</feature>
<reference evidence="14 15" key="1">
    <citation type="submission" date="2014-04" db="EMBL/GenBank/DDBJ databases">
        <title>Draft genome sequence of Hydrogenovibrio marinus MH-110, a model organism for aerobic H2 metabolism.</title>
        <authorList>
            <person name="Cha H.J."/>
            <person name="Jo B.H."/>
            <person name="Hwang B.H."/>
        </authorList>
    </citation>
    <scope>NUCLEOTIDE SEQUENCE [LARGE SCALE GENOMIC DNA]</scope>
    <source>
        <strain evidence="14 15">MH-110</strain>
    </source>
</reference>
<protein>
    <recommendedName>
        <fullName evidence="6 11">Glycogen synthase</fullName>
        <ecNumber evidence="5 11">2.4.1.21</ecNumber>
    </recommendedName>
    <alternativeName>
        <fullName evidence="10 11">Starch [bacterial glycogen] synthase</fullName>
    </alternativeName>
</protein>
<proteinExistence type="inferred from homology"/>
<comment type="function">
    <text evidence="2 11">Synthesizes alpha-1,4-glucan chains using ADP-glucose.</text>
</comment>
<dbReference type="Pfam" id="PF00534">
    <property type="entry name" value="Glycos_transf_1"/>
    <property type="match status" value="1"/>
</dbReference>
<dbReference type="PANTHER" id="PTHR45825">
    <property type="entry name" value="GRANULE-BOUND STARCH SYNTHASE 1, CHLOROPLASTIC/AMYLOPLASTIC"/>
    <property type="match status" value="1"/>
</dbReference>
<evidence type="ECO:0000256" key="1">
    <source>
        <dbReference type="ARBA" id="ARBA00001478"/>
    </source>
</evidence>
<evidence type="ECO:0000256" key="5">
    <source>
        <dbReference type="ARBA" id="ARBA00012588"/>
    </source>
</evidence>
<dbReference type="Gene3D" id="3.40.50.2000">
    <property type="entry name" value="Glycogen Phosphorylase B"/>
    <property type="match status" value="2"/>
</dbReference>
<dbReference type="RefSeq" id="WP_029909207.1">
    <property type="nucleotide sequence ID" value="NZ_AP020335.1"/>
</dbReference>
<gene>
    <name evidence="11" type="primary">glgA</name>
    <name evidence="14" type="ORF">EI16_02860</name>
</gene>
<dbReference type="PANTHER" id="PTHR45825:SF11">
    <property type="entry name" value="ALPHA AMYLASE DOMAIN-CONTAINING PROTEIN"/>
    <property type="match status" value="1"/>
</dbReference>
<evidence type="ECO:0000256" key="9">
    <source>
        <dbReference type="ARBA" id="ARBA00023056"/>
    </source>
</evidence>
<dbReference type="AlphaFoldDB" id="A0A066ZN83"/>
<comment type="caution">
    <text evidence="14">The sequence shown here is derived from an EMBL/GenBank/DDBJ whole genome shotgun (WGS) entry which is preliminary data.</text>
</comment>
<evidence type="ECO:0000256" key="3">
    <source>
        <dbReference type="ARBA" id="ARBA00004964"/>
    </source>
</evidence>
<evidence type="ECO:0000313" key="15">
    <source>
        <dbReference type="Proteomes" id="UP000027341"/>
    </source>
</evidence>
<dbReference type="CDD" id="cd03791">
    <property type="entry name" value="GT5_Glycogen_synthase_DULL1-like"/>
    <property type="match status" value="1"/>
</dbReference>
<dbReference type="EC" id="2.4.1.21" evidence="5 11"/>
<keyword evidence="7 11" id="KW-0328">Glycosyltransferase</keyword>
<evidence type="ECO:0000256" key="6">
    <source>
        <dbReference type="ARBA" id="ARBA00019935"/>
    </source>
</evidence>
<name>A0A066ZN83_HYDMR</name>
<dbReference type="GO" id="GO:0004373">
    <property type="term" value="F:alpha-1,4-glucan glucosyltransferase (UDP-glucose donor) activity"/>
    <property type="evidence" value="ECO:0007669"/>
    <property type="project" value="InterPro"/>
</dbReference>
<comment type="similarity">
    <text evidence="4 11">Belongs to the glycosyltransferase 1 family. Bacterial/plant glycogen synthase subfamily.</text>
</comment>
<dbReference type="NCBIfam" id="NF001899">
    <property type="entry name" value="PRK00654.1-2"/>
    <property type="match status" value="1"/>
</dbReference>
<dbReference type="HAMAP" id="MF_00484">
    <property type="entry name" value="Glycogen_synth"/>
    <property type="match status" value="1"/>
</dbReference>
<evidence type="ECO:0000259" key="13">
    <source>
        <dbReference type="Pfam" id="PF08323"/>
    </source>
</evidence>
<keyword evidence="8 11" id="KW-0808">Transferase</keyword>